<protein>
    <submittedName>
        <fullName evidence="1">Uncharacterized protein</fullName>
    </submittedName>
</protein>
<evidence type="ECO:0000313" key="1">
    <source>
        <dbReference type="EMBL" id="MBW87738.1"/>
    </source>
</evidence>
<accession>A0A2P2J2P7</accession>
<reference evidence="1" key="1">
    <citation type="submission" date="2018-02" db="EMBL/GenBank/DDBJ databases">
        <title>Rhizophora mucronata_Transcriptome.</title>
        <authorList>
            <person name="Meera S.P."/>
            <person name="Sreeshan A."/>
            <person name="Augustine A."/>
        </authorList>
    </citation>
    <scope>NUCLEOTIDE SEQUENCE</scope>
    <source>
        <tissue evidence="1">Leaf</tissue>
    </source>
</reference>
<name>A0A2P2J2P7_RHIMU</name>
<organism evidence="1">
    <name type="scientific">Rhizophora mucronata</name>
    <name type="common">Asiatic mangrove</name>
    <dbReference type="NCBI Taxonomy" id="61149"/>
    <lineage>
        <taxon>Eukaryota</taxon>
        <taxon>Viridiplantae</taxon>
        <taxon>Streptophyta</taxon>
        <taxon>Embryophyta</taxon>
        <taxon>Tracheophyta</taxon>
        <taxon>Spermatophyta</taxon>
        <taxon>Magnoliopsida</taxon>
        <taxon>eudicotyledons</taxon>
        <taxon>Gunneridae</taxon>
        <taxon>Pentapetalae</taxon>
        <taxon>rosids</taxon>
        <taxon>fabids</taxon>
        <taxon>Malpighiales</taxon>
        <taxon>Rhizophoraceae</taxon>
        <taxon>Rhizophora</taxon>
    </lineage>
</organism>
<sequence length="59" mass="6581">MVTEEFSAPSLLIAEADLTPQSQRTILVIVSASHTSLQKQETLWRKMGWPGPQKQSVTQ</sequence>
<dbReference type="AlphaFoldDB" id="A0A2P2J2P7"/>
<proteinExistence type="predicted"/>
<dbReference type="EMBL" id="GGEC01007255">
    <property type="protein sequence ID" value="MBW87738.1"/>
    <property type="molecule type" value="Transcribed_RNA"/>
</dbReference>